<protein>
    <recommendedName>
        <fullName evidence="3">Myosin tail domain-containing protein</fullName>
    </recommendedName>
</protein>
<organism evidence="4 5">
    <name type="scientific">Anabas testudineus</name>
    <name type="common">Climbing perch</name>
    <name type="synonym">Anthias testudineus</name>
    <dbReference type="NCBI Taxonomy" id="64144"/>
    <lineage>
        <taxon>Eukaryota</taxon>
        <taxon>Metazoa</taxon>
        <taxon>Chordata</taxon>
        <taxon>Craniata</taxon>
        <taxon>Vertebrata</taxon>
        <taxon>Euteleostomi</taxon>
        <taxon>Actinopterygii</taxon>
        <taxon>Neopterygii</taxon>
        <taxon>Teleostei</taxon>
        <taxon>Neoteleostei</taxon>
        <taxon>Acanthomorphata</taxon>
        <taxon>Anabantaria</taxon>
        <taxon>Anabantiformes</taxon>
        <taxon>Anabantoidei</taxon>
        <taxon>Anabantidae</taxon>
        <taxon>Anabas</taxon>
    </lineage>
</organism>
<reference evidence="4" key="3">
    <citation type="submission" date="2025-09" db="UniProtKB">
        <authorList>
            <consortium name="Ensembl"/>
        </authorList>
    </citation>
    <scope>IDENTIFICATION</scope>
</reference>
<feature type="domain" description="Myosin tail" evidence="3">
    <location>
        <begin position="811"/>
        <end position="1151"/>
    </location>
</feature>
<dbReference type="InParanoid" id="A0A3Q1HXN0"/>
<feature type="compositionally biased region" description="Low complexity" evidence="2">
    <location>
        <begin position="381"/>
        <end position="393"/>
    </location>
</feature>
<feature type="region of interest" description="Disordered" evidence="2">
    <location>
        <begin position="795"/>
        <end position="839"/>
    </location>
</feature>
<proteinExistence type="predicted"/>
<evidence type="ECO:0000259" key="3">
    <source>
        <dbReference type="Pfam" id="PF01576"/>
    </source>
</evidence>
<dbReference type="RefSeq" id="XP_026202451.1">
    <property type="nucleotide sequence ID" value="XM_026346666.1"/>
</dbReference>
<dbReference type="Ensembl" id="ENSATET00000014056.3">
    <property type="protein sequence ID" value="ENSATEP00000013837.1"/>
    <property type="gene ID" value="ENSATEG00000009585.3"/>
</dbReference>
<dbReference type="OrthoDB" id="6108017at2759"/>
<feature type="region of interest" description="Disordered" evidence="2">
    <location>
        <begin position="23"/>
        <end position="48"/>
    </location>
</feature>
<accession>A0A3Q1HXN0</accession>
<dbReference type="RefSeq" id="XP_026202450.1">
    <property type="nucleotide sequence ID" value="XM_026346665.1"/>
</dbReference>
<feature type="region of interest" description="Disordered" evidence="2">
    <location>
        <begin position="712"/>
        <end position="757"/>
    </location>
</feature>
<dbReference type="PANTHER" id="PTHR46349">
    <property type="entry name" value="CINGULIN-LIKE PROTEIN 1-RELATED"/>
    <property type="match status" value="1"/>
</dbReference>
<dbReference type="Proteomes" id="UP000265040">
    <property type="component" value="Chromosome 11"/>
</dbReference>
<feature type="compositionally biased region" description="Polar residues" evidence="2">
    <location>
        <begin position="37"/>
        <end position="47"/>
    </location>
</feature>
<feature type="compositionally biased region" description="Basic and acidic residues" evidence="2">
    <location>
        <begin position="284"/>
        <end position="302"/>
    </location>
</feature>
<dbReference type="Pfam" id="PF01576">
    <property type="entry name" value="Myosin_tail_1"/>
    <property type="match status" value="1"/>
</dbReference>
<name>A0A3Q1HXN0_ANATE</name>
<reference evidence="4" key="2">
    <citation type="submission" date="2025-08" db="UniProtKB">
        <authorList>
            <consortium name="Ensembl"/>
        </authorList>
    </citation>
    <scope>IDENTIFICATION</scope>
</reference>
<feature type="compositionally biased region" description="Low complexity" evidence="2">
    <location>
        <begin position="322"/>
        <end position="331"/>
    </location>
</feature>
<feature type="region of interest" description="Disordered" evidence="2">
    <location>
        <begin position="63"/>
        <end position="219"/>
    </location>
</feature>
<dbReference type="FunCoup" id="A0A3Q1HXN0">
    <property type="interactions" value="359"/>
</dbReference>
<feature type="compositionally biased region" description="Low complexity" evidence="2">
    <location>
        <begin position="399"/>
        <end position="410"/>
    </location>
</feature>
<dbReference type="RefSeq" id="XP_026202452.1">
    <property type="nucleotide sequence ID" value="XM_026346667.1"/>
</dbReference>
<dbReference type="GO" id="GO:0016459">
    <property type="term" value="C:myosin complex"/>
    <property type="evidence" value="ECO:0007669"/>
    <property type="project" value="InterPro"/>
</dbReference>
<dbReference type="RefSeq" id="XP_026202454.1">
    <property type="nucleotide sequence ID" value="XM_026346669.1"/>
</dbReference>
<feature type="compositionally biased region" description="Polar residues" evidence="2">
    <location>
        <begin position="414"/>
        <end position="423"/>
    </location>
</feature>
<dbReference type="GeneID" id="113153180"/>
<feature type="compositionally biased region" description="Polar residues" evidence="2">
    <location>
        <begin position="262"/>
        <end position="276"/>
    </location>
</feature>
<evidence type="ECO:0000313" key="5">
    <source>
        <dbReference type="Proteomes" id="UP000265040"/>
    </source>
</evidence>
<feature type="region of interest" description="Disordered" evidence="2">
    <location>
        <begin position="262"/>
        <end position="436"/>
    </location>
</feature>
<dbReference type="RefSeq" id="XP_026202453.1">
    <property type="nucleotide sequence ID" value="XM_026346668.1"/>
</dbReference>
<dbReference type="AlphaFoldDB" id="A0A3Q1HXN0"/>
<evidence type="ECO:0000256" key="2">
    <source>
        <dbReference type="SAM" id="MobiDB-lite"/>
    </source>
</evidence>
<dbReference type="GO" id="GO:0000226">
    <property type="term" value="P:microtubule cytoskeleton organization"/>
    <property type="evidence" value="ECO:0007669"/>
    <property type="project" value="TreeGrafter"/>
</dbReference>
<keyword evidence="1" id="KW-0175">Coiled coil</keyword>
<dbReference type="GO" id="GO:0008017">
    <property type="term" value="F:microtubule binding"/>
    <property type="evidence" value="ECO:0007669"/>
    <property type="project" value="TreeGrafter"/>
</dbReference>
<feature type="compositionally biased region" description="Low complexity" evidence="2">
    <location>
        <begin position="78"/>
        <end position="95"/>
    </location>
</feature>
<dbReference type="InterPro" id="IPR002928">
    <property type="entry name" value="Myosin_tail"/>
</dbReference>
<keyword evidence="5" id="KW-1185">Reference proteome</keyword>
<feature type="compositionally biased region" description="Basic and acidic residues" evidence="2">
    <location>
        <begin position="712"/>
        <end position="735"/>
    </location>
</feature>
<dbReference type="GO" id="GO:0048916">
    <property type="term" value="P:posterior lateral line development"/>
    <property type="evidence" value="ECO:0007669"/>
    <property type="project" value="Ensembl"/>
</dbReference>
<dbReference type="CTD" id="100005752"/>
<evidence type="ECO:0000313" key="4">
    <source>
        <dbReference type="Ensembl" id="ENSATEP00000013837.1"/>
    </source>
</evidence>
<evidence type="ECO:0000256" key="1">
    <source>
        <dbReference type="ARBA" id="ARBA00023054"/>
    </source>
</evidence>
<dbReference type="GO" id="GO:0005923">
    <property type="term" value="C:bicellular tight junction"/>
    <property type="evidence" value="ECO:0007669"/>
    <property type="project" value="TreeGrafter"/>
</dbReference>
<sequence>MSTLSTDRKALVDYGVQIRFIKDLDDTGGGFPDKSRANSSATPTSNKYGVAVRVQGISGQPYVVLKDGDKGDSYGVQLNTPTSSSGSPSPYNSLPKINKEPAEFANPYSPVVNTARSPVSPAEDENGEIFGSPLRRPPGDGQAGTQGDEESGAEREGQVERAKVEPQVKAAASDVETKTDWTNTKIYNEAGLKPVKINSSGPRKVKQTGPGFTGSLGRFSGKKQSIASLSEYFPDPPASAEAEPVPAIDTNSLAPINKLISQFNCGTPGSTSQTRGRSGARQRLRFDERRRSRSLDARKDVQAEVSLPSPPSPAVNPYAVPLSSSSSFLSSAPARGSLGRSPTSVAKVTALETPKSSFEAPGKFGAKDTHPAVAKKPPPRSQSQSSEVVNVEETQVKQSFYSVSSSQSDGSLKRNFNLNQTAGSLKKGDGSNQKESLEELLEQLNRCKKELQQAHDELAQERMARELAESRLRLQEDQLAELQEELRRVAENSPHSHSLQTDVVTLQAELAEAAMLRQRQEEMLHQRERELTALKGVLKEEVECHDREMELLREQYSQDMENLRKTMEQVTQSQEQIEEEREKVNVSMLTMEKELESCRDQGEQWKTKLEATTQELHNTKEELQKSLLEKEEFEDKLKDLQDSLLTMKKQIPSSDDQRSVEKDLQCCHDNLKRAQVDLDKQKGELQKKSDALQALEKASAVKEAELLSEINKLKEQSQKEKAELKKALEKAKESSDESAGTTVVDHGANAGPQEANTRLRERLARMTRLHSGVARNSEDNETLEVLEDENRTLKSQLEEAKRGASRLSKERDELTQRLEEKDLEREALKRGKSDLEEQKRLLDRALEKINKEMELMMGDSRQSVATLQTQLDEYRERSRKDLLEAQRNSKDRLAELQRVQSNLKVQQEEISRLKKELLGCSEERDSAQLERDLLNNRLKHLESELELEKSAHSDRGREIRGLEDKIKTLEIELDEERSGVELLNDRITRSRDQVDQLRSELMQERSARHDLEMDKSAIERQVKELKSRVADMEGQSRPSAGITLLENKIQELEERLRSEEREKSSIQASQRRMERKLKELNATLDQERTQHVEQRDQLSLRVKALKRQLDESEVEVERLEGVRRKFLRDLEEQQELQEALQAKVSAMESELKRKSQQTHRVALGPSTLSSEDEDDFGESKLKSSNC</sequence>
<dbReference type="GeneTree" id="ENSGT00940000154489"/>
<dbReference type="PANTHER" id="PTHR46349:SF5">
    <property type="entry name" value="CINGULIN"/>
    <property type="match status" value="1"/>
</dbReference>
<reference evidence="4" key="1">
    <citation type="submission" date="2021-04" db="EMBL/GenBank/DDBJ databases">
        <authorList>
            <consortium name="Wellcome Sanger Institute Data Sharing"/>
        </authorList>
    </citation>
    <scope>NUCLEOTIDE SEQUENCE [LARGE SCALE GENOMIC DNA]</scope>
</reference>
<feature type="compositionally biased region" description="Basic and acidic residues" evidence="2">
    <location>
        <begin position="1177"/>
        <end position="1186"/>
    </location>
</feature>
<feature type="compositionally biased region" description="Basic and acidic residues" evidence="2">
    <location>
        <begin position="152"/>
        <end position="166"/>
    </location>
</feature>
<feature type="region of interest" description="Disordered" evidence="2">
    <location>
        <begin position="768"/>
        <end position="787"/>
    </location>
</feature>
<feature type="region of interest" description="Disordered" evidence="2">
    <location>
        <begin position="1147"/>
        <end position="1186"/>
    </location>
</feature>